<comment type="similarity">
    <text evidence="7">Belongs to the binding-protein-dependent transport system permease family.</text>
</comment>
<keyword evidence="4 7" id="KW-0812">Transmembrane</keyword>
<feature type="domain" description="ABC transmembrane type-1" evidence="8">
    <location>
        <begin position="70"/>
        <end position="259"/>
    </location>
</feature>
<comment type="subcellular location">
    <subcellularLocation>
        <location evidence="1 7">Cell membrane</location>
        <topology evidence="1 7">Multi-pass membrane protein</topology>
    </subcellularLocation>
</comment>
<accession>A0A372ME87</accession>
<organism evidence="9 10">
    <name type="scientific">Sphaerochaeta halotolerans</name>
    <dbReference type="NCBI Taxonomy" id="2293840"/>
    <lineage>
        <taxon>Bacteria</taxon>
        <taxon>Pseudomonadati</taxon>
        <taxon>Spirochaetota</taxon>
        <taxon>Spirochaetia</taxon>
        <taxon>Spirochaetales</taxon>
        <taxon>Sphaerochaetaceae</taxon>
        <taxon>Sphaerochaeta</taxon>
    </lineage>
</organism>
<dbReference type="GO" id="GO:0055085">
    <property type="term" value="P:transmembrane transport"/>
    <property type="evidence" value="ECO:0007669"/>
    <property type="project" value="InterPro"/>
</dbReference>
<feature type="transmembrane region" description="Helical" evidence="7">
    <location>
        <begin position="241"/>
        <end position="259"/>
    </location>
</feature>
<dbReference type="PANTHER" id="PTHR43744:SF12">
    <property type="entry name" value="ABC TRANSPORTER PERMEASE PROTEIN MG189-RELATED"/>
    <property type="match status" value="1"/>
</dbReference>
<evidence type="ECO:0000256" key="1">
    <source>
        <dbReference type="ARBA" id="ARBA00004651"/>
    </source>
</evidence>
<evidence type="ECO:0000256" key="6">
    <source>
        <dbReference type="ARBA" id="ARBA00023136"/>
    </source>
</evidence>
<feature type="transmembrane region" description="Helical" evidence="7">
    <location>
        <begin position="138"/>
        <end position="159"/>
    </location>
</feature>
<evidence type="ECO:0000256" key="2">
    <source>
        <dbReference type="ARBA" id="ARBA00022448"/>
    </source>
</evidence>
<keyword evidence="3" id="KW-1003">Cell membrane</keyword>
<dbReference type="Proteomes" id="UP000264002">
    <property type="component" value="Unassembled WGS sequence"/>
</dbReference>
<keyword evidence="6 7" id="KW-0472">Membrane</keyword>
<dbReference type="EMBL" id="QUWK01000013">
    <property type="protein sequence ID" value="RFU94097.1"/>
    <property type="molecule type" value="Genomic_DNA"/>
</dbReference>
<reference evidence="10" key="1">
    <citation type="submission" date="2018-08" db="EMBL/GenBank/DDBJ databases">
        <authorList>
            <person name="Grouzdev D.S."/>
            <person name="Krutkina M.S."/>
        </authorList>
    </citation>
    <scope>NUCLEOTIDE SEQUENCE [LARGE SCALE GENOMIC DNA]</scope>
    <source>
        <strain evidence="10">4-11</strain>
    </source>
</reference>
<gene>
    <name evidence="9" type="ORF">DYP60_11765</name>
</gene>
<evidence type="ECO:0000313" key="10">
    <source>
        <dbReference type="Proteomes" id="UP000264002"/>
    </source>
</evidence>
<keyword evidence="5 7" id="KW-1133">Transmembrane helix</keyword>
<dbReference type="Pfam" id="PF00528">
    <property type="entry name" value="BPD_transp_1"/>
    <property type="match status" value="1"/>
</dbReference>
<protein>
    <submittedName>
        <fullName evidence="9">Carbohydrate ABC transporter permease</fullName>
    </submittedName>
</protein>
<feature type="transmembrane region" description="Helical" evidence="7">
    <location>
        <begin position="69"/>
        <end position="93"/>
    </location>
</feature>
<dbReference type="Gene3D" id="1.10.3720.10">
    <property type="entry name" value="MetI-like"/>
    <property type="match status" value="1"/>
</dbReference>
<dbReference type="InterPro" id="IPR035906">
    <property type="entry name" value="MetI-like_sf"/>
</dbReference>
<evidence type="ECO:0000256" key="7">
    <source>
        <dbReference type="RuleBase" id="RU363032"/>
    </source>
</evidence>
<evidence type="ECO:0000256" key="3">
    <source>
        <dbReference type="ARBA" id="ARBA00022475"/>
    </source>
</evidence>
<dbReference type="CDD" id="cd06261">
    <property type="entry name" value="TM_PBP2"/>
    <property type="match status" value="1"/>
</dbReference>
<keyword evidence="2 7" id="KW-0813">Transport</keyword>
<evidence type="ECO:0000256" key="5">
    <source>
        <dbReference type="ARBA" id="ARBA00022989"/>
    </source>
</evidence>
<dbReference type="RefSeq" id="WP_117331205.1">
    <property type="nucleotide sequence ID" value="NZ_QUWK01000013.1"/>
</dbReference>
<keyword evidence="10" id="KW-1185">Reference proteome</keyword>
<dbReference type="AlphaFoldDB" id="A0A372ME87"/>
<dbReference type="InterPro" id="IPR000515">
    <property type="entry name" value="MetI-like"/>
</dbReference>
<evidence type="ECO:0000256" key="4">
    <source>
        <dbReference type="ARBA" id="ARBA00022692"/>
    </source>
</evidence>
<dbReference type="PROSITE" id="PS50928">
    <property type="entry name" value="ABC_TM1"/>
    <property type="match status" value="1"/>
</dbReference>
<evidence type="ECO:0000313" key="9">
    <source>
        <dbReference type="EMBL" id="RFU94097.1"/>
    </source>
</evidence>
<evidence type="ECO:0000259" key="8">
    <source>
        <dbReference type="PROSITE" id="PS50928"/>
    </source>
</evidence>
<feature type="transmembrane region" description="Helical" evidence="7">
    <location>
        <begin position="105"/>
        <end position="126"/>
    </location>
</feature>
<dbReference type="PANTHER" id="PTHR43744">
    <property type="entry name" value="ABC TRANSPORTER PERMEASE PROTEIN MG189-RELATED-RELATED"/>
    <property type="match status" value="1"/>
</dbReference>
<feature type="transmembrane region" description="Helical" evidence="7">
    <location>
        <begin position="12"/>
        <end position="31"/>
    </location>
</feature>
<dbReference type="GO" id="GO:0005886">
    <property type="term" value="C:plasma membrane"/>
    <property type="evidence" value="ECO:0007669"/>
    <property type="project" value="UniProtKB-SubCell"/>
</dbReference>
<dbReference type="SUPFAM" id="SSF161098">
    <property type="entry name" value="MetI-like"/>
    <property type="match status" value="1"/>
</dbReference>
<feature type="transmembrane region" description="Helical" evidence="7">
    <location>
        <begin position="180"/>
        <end position="203"/>
    </location>
</feature>
<name>A0A372ME87_9SPIR</name>
<comment type="caution">
    <text evidence="9">The sequence shown here is derived from an EMBL/GenBank/DDBJ whole genome shotgun (WGS) entry which is preliminary data.</text>
</comment>
<proteinExistence type="inferred from homology"/>
<reference evidence="9 10" key="2">
    <citation type="submission" date="2018-09" db="EMBL/GenBank/DDBJ databases">
        <title>Genome of Sphaerochaeta halotolerans strain 4-11.</title>
        <authorList>
            <person name="Nazina T.N."/>
            <person name="Sokolova D.S."/>
        </authorList>
    </citation>
    <scope>NUCLEOTIDE SEQUENCE [LARGE SCALE GENOMIC DNA]</scope>
    <source>
        <strain evidence="9 10">4-11</strain>
    </source>
</reference>
<sequence length="274" mass="30939">MNKQKVYNTIHYVLLIVLALATLLPVLWVVLSSFKPQSELFRVPLTFLPQKWTVQNYVSSLQAGNFPVYFSNTVFVAVVSTFITVMVNLMAGYALAKYIFKGRNLIFTIMIATLMIPLQVIMIPIFLQLKNFGMLNSLWGIIIPPAATPTGVFLARQYLVNLPDSLIEAARIDGAKEYSIFFRIILPMSKPIVATIAIFSFMWRWNDYLWPLIVITDNKKQTIQQALANFVGQLQINWSDLLAMTTIAIIPVIIVFLAFQRFFFSGIAAGSVKG</sequence>